<dbReference type="Proteomes" id="UP001623591">
    <property type="component" value="Unassembled WGS sequence"/>
</dbReference>
<protein>
    <submittedName>
        <fullName evidence="2">DUF2500 domain-containing protein</fullName>
    </submittedName>
</protein>
<reference evidence="2 3" key="1">
    <citation type="submission" date="2024-11" db="EMBL/GenBank/DDBJ databases">
        <authorList>
            <person name="Heng Y.C."/>
            <person name="Lim A.C.H."/>
            <person name="Lee J.K.Y."/>
            <person name="Kittelmann S."/>
        </authorList>
    </citation>
    <scope>NUCLEOTIDE SEQUENCE [LARGE SCALE GENOMIC DNA]</scope>
    <source>
        <strain evidence="2 3">WILCCON 0185</strain>
    </source>
</reference>
<dbReference type="EMBL" id="JBJHZZ010000001">
    <property type="protein sequence ID" value="MFL0245712.1"/>
    <property type="molecule type" value="Genomic_DNA"/>
</dbReference>
<organism evidence="2 3">
    <name type="scientific">Candidatus Clostridium stratigraminis</name>
    <dbReference type="NCBI Taxonomy" id="3381661"/>
    <lineage>
        <taxon>Bacteria</taxon>
        <taxon>Bacillati</taxon>
        <taxon>Bacillota</taxon>
        <taxon>Clostridia</taxon>
        <taxon>Eubacteriales</taxon>
        <taxon>Clostridiaceae</taxon>
        <taxon>Clostridium</taxon>
    </lineage>
</organism>
<sequence>MMPFDPFNSFLFNFTSIFVPVIFIIVLVGFIFVFAKGIKTWSYNNGQPVLSVWAKVASKRTNVTSTMHNDNGIQHHSTSTTYYVTFEVESGDRMEFTVIANEYGMLVEGDIGKLTFQGTRYKGFSRDRGE</sequence>
<dbReference type="Pfam" id="PF10694">
    <property type="entry name" value="DUF2500"/>
    <property type="match status" value="1"/>
</dbReference>
<keyword evidence="1" id="KW-1133">Transmembrane helix</keyword>
<keyword evidence="1" id="KW-0472">Membrane</keyword>
<dbReference type="InterPro" id="IPR019635">
    <property type="entry name" value="DUF2500"/>
</dbReference>
<dbReference type="Gene3D" id="2.40.50.660">
    <property type="match status" value="1"/>
</dbReference>
<gene>
    <name evidence="2" type="ORF">ACJDUG_01815</name>
</gene>
<keyword evidence="1" id="KW-0812">Transmembrane</keyword>
<comment type="caution">
    <text evidence="2">The sequence shown here is derived from an EMBL/GenBank/DDBJ whole genome shotgun (WGS) entry which is preliminary data.</text>
</comment>
<evidence type="ECO:0000256" key="1">
    <source>
        <dbReference type="SAM" id="Phobius"/>
    </source>
</evidence>
<evidence type="ECO:0000313" key="3">
    <source>
        <dbReference type="Proteomes" id="UP001623591"/>
    </source>
</evidence>
<feature type="transmembrane region" description="Helical" evidence="1">
    <location>
        <begin position="12"/>
        <end position="35"/>
    </location>
</feature>
<evidence type="ECO:0000313" key="2">
    <source>
        <dbReference type="EMBL" id="MFL0245712.1"/>
    </source>
</evidence>
<keyword evidence="3" id="KW-1185">Reference proteome</keyword>
<proteinExistence type="predicted"/>
<dbReference type="RefSeq" id="WP_406768165.1">
    <property type="nucleotide sequence ID" value="NZ_JBJHZZ010000001.1"/>
</dbReference>
<accession>A0ABW8SZN3</accession>
<name>A0ABW8SZN3_9CLOT</name>